<dbReference type="SUPFAM" id="SSF81321">
    <property type="entry name" value="Family A G protein-coupled receptor-like"/>
    <property type="match status" value="1"/>
</dbReference>
<evidence type="ECO:0000313" key="7">
    <source>
        <dbReference type="EMBL" id="CAG5124980.1"/>
    </source>
</evidence>
<dbReference type="PANTHER" id="PTHR46273:SF4">
    <property type="entry name" value="AT19640P"/>
    <property type="match status" value="1"/>
</dbReference>
<dbReference type="InterPro" id="IPR019427">
    <property type="entry name" value="7TM_GPCR_serpentine_rcpt_Srw"/>
</dbReference>
<evidence type="ECO:0000256" key="3">
    <source>
        <dbReference type="ARBA" id="ARBA00022989"/>
    </source>
</evidence>
<organism evidence="7 8">
    <name type="scientific">Candidula unifasciata</name>
    <dbReference type="NCBI Taxonomy" id="100452"/>
    <lineage>
        <taxon>Eukaryota</taxon>
        <taxon>Metazoa</taxon>
        <taxon>Spiralia</taxon>
        <taxon>Lophotrochozoa</taxon>
        <taxon>Mollusca</taxon>
        <taxon>Gastropoda</taxon>
        <taxon>Heterobranchia</taxon>
        <taxon>Euthyneura</taxon>
        <taxon>Panpulmonata</taxon>
        <taxon>Eupulmonata</taxon>
        <taxon>Stylommatophora</taxon>
        <taxon>Helicina</taxon>
        <taxon>Helicoidea</taxon>
        <taxon>Geomitridae</taxon>
        <taxon>Candidula</taxon>
    </lineage>
</organism>
<sequence length="369" mass="42214">MSNDSSTSTNLHTFSNWYADYHGFVSLCVCVSGIVTNTFNVTVLTRRHMRTPVNQILTGLAVSDIITMLSYLPFAIHFYCVYPSNYASPRKNSKWWMTFFVFHINLTTVTHTISIWLCVVLAIVRYLHIRSPTRVSSVRQKRITHARYLVLGTYIISILVMIPNYLTNELKPQPWNSNNGQTNQTMYVLENLKLGSSDTNPLVLANVWMYAVLAKLIPCFLISVFGALLLFQMKSKIKKRKNFLKVSASNNHKLHEHSRTTMMLMTVIVLFLVTELPQGVLIILSACMEGFFMTVYMPLGDVMDICALVNNAINFVLYCSMSTKFRQTFCELYCKCGWRFLTRSRANGYSLPVDKAESYSNNNQLDNVL</sequence>
<feature type="transmembrane region" description="Helical" evidence="5">
    <location>
        <begin position="296"/>
        <end position="317"/>
    </location>
</feature>
<feature type="transmembrane region" description="Helical" evidence="5">
    <location>
        <begin position="148"/>
        <end position="166"/>
    </location>
</feature>
<evidence type="ECO:0000313" key="8">
    <source>
        <dbReference type="Proteomes" id="UP000678393"/>
    </source>
</evidence>
<dbReference type="EMBL" id="CAJHNH020001922">
    <property type="protein sequence ID" value="CAG5124980.1"/>
    <property type="molecule type" value="Genomic_DNA"/>
</dbReference>
<evidence type="ECO:0000256" key="1">
    <source>
        <dbReference type="ARBA" id="ARBA00004370"/>
    </source>
</evidence>
<evidence type="ECO:0000256" key="4">
    <source>
        <dbReference type="ARBA" id="ARBA00023136"/>
    </source>
</evidence>
<keyword evidence="4 5" id="KW-0472">Membrane</keyword>
<keyword evidence="3 5" id="KW-1133">Transmembrane helix</keyword>
<feature type="transmembrane region" description="Helical" evidence="5">
    <location>
        <begin position="262"/>
        <end position="284"/>
    </location>
</feature>
<dbReference type="InterPro" id="IPR017452">
    <property type="entry name" value="GPCR_Rhodpsn_7TM"/>
</dbReference>
<reference evidence="7" key="1">
    <citation type="submission" date="2021-04" db="EMBL/GenBank/DDBJ databases">
        <authorList>
            <consortium name="Molecular Ecology Group"/>
        </authorList>
    </citation>
    <scope>NUCLEOTIDE SEQUENCE</scope>
</reference>
<dbReference type="GO" id="GO:0005886">
    <property type="term" value="C:plasma membrane"/>
    <property type="evidence" value="ECO:0007669"/>
    <property type="project" value="TreeGrafter"/>
</dbReference>
<accession>A0A8S3ZAZ5</accession>
<comment type="subcellular location">
    <subcellularLocation>
        <location evidence="1">Membrane</location>
    </subcellularLocation>
</comment>
<dbReference type="InterPro" id="IPR000276">
    <property type="entry name" value="GPCR_Rhodpsn"/>
</dbReference>
<proteinExistence type="predicted"/>
<dbReference type="Pfam" id="PF10324">
    <property type="entry name" value="7TM_GPCR_Srw"/>
    <property type="match status" value="1"/>
</dbReference>
<dbReference type="GO" id="GO:0008528">
    <property type="term" value="F:G protein-coupled peptide receptor activity"/>
    <property type="evidence" value="ECO:0007669"/>
    <property type="project" value="InterPro"/>
</dbReference>
<dbReference type="PANTHER" id="PTHR46273">
    <property type="entry name" value="MYOSUPPRESSIN RECEPTOR 1, ISOFORM B-RELATED"/>
    <property type="match status" value="1"/>
</dbReference>
<feature type="domain" description="G-protein coupled receptors family 1 profile" evidence="6">
    <location>
        <begin position="36"/>
        <end position="318"/>
    </location>
</feature>
<dbReference type="Proteomes" id="UP000678393">
    <property type="component" value="Unassembled WGS sequence"/>
</dbReference>
<dbReference type="Gene3D" id="1.20.1070.10">
    <property type="entry name" value="Rhodopsin 7-helix transmembrane proteins"/>
    <property type="match status" value="1"/>
</dbReference>
<feature type="transmembrane region" description="Helical" evidence="5">
    <location>
        <begin position="56"/>
        <end position="79"/>
    </location>
</feature>
<evidence type="ECO:0000256" key="2">
    <source>
        <dbReference type="ARBA" id="ARBA00022692"/>
    </source>
</evidence>
<keyword evidence="2 5" id="KW-0812">Transmembrane</keyword>
<dbReference type="AlphaFoldDB" id="A0A8S3ZAZ5"/>
<feature type="transmembrane region" description="Helical" evidence="5">
    <location>
        <begin position="24"/>
        <end position="44"/>
    </location>
</feature>
<evidence type="ECO:0000256" key="5">
    <source>
        <dbReference type="SAM" id="Phobius"/>
    </source>
</evidence>
<feature type="transmembrane region" description="Helical" evidence="5">
    <location>
        <begin position="207"/>
        <end position="231"/>
    </location>
</feature>
<dbReference type="PRINTS" id="PR00237">
    <property type="entry name" value="GPCRRHODOPSN"/>
</dbReference>
<dbReference type="CDD" id="cd14978">
    <property type="entry name" value="7tmA_FMRFamide_R-like"/>
    <property type="match status" value="1"/>
</dbReference>
<protein>
    <recommendedName>
        <fullName evidence="6">G-protein coupled receptors family 1 profile domain-containing protein</fullName>
    </recommendedName>
</protein>
<comment type="caution">
    <text evidence="7">The sequence shown here is derived from an EMBL/GenBank/DDBJ whole genome shotgun (WGS) entry which is preliminary data.</text>
</comment>
<evidence type="ECO:0000259" key="6">
    <source>
        <dbReference type="PROSITE" id="PS50262"/>
    </source>
</evidence>
<dbReference type="PROSITE" id="PS50262">
    <property type="entry name" value="G_PROTEIN_RECEP_F1_2"/>
    <property type="match status" value="1"/>
</dbReference>
<dbReference type="InterPro" id="IPR053219">
    <property type="entry name" value="GPCR_Dmsr-1"/>
</dbReference>
<feature type="transmembrane region" description="Helical" evidence="5">
    <location>
        <begin position="99"/>
        <end position="127"/>
    </location>
</feature>
<keyword evidence="8" id="KW-1185">Reference proteome</keyword>
<gene>
    <name evidence="7" type="ORF">CUNI_LOCUS10538</name>
</gene>
<dbReference type="OrthoDB" id="5864054at2759"/>
<name>A0A8S3ZAZ5_9EUPU</name>